<comment type="caution">
    <text evidence="1">The sequence shown here is derived from an EMBL/GenBank/DDBJ whole genome shotgun (WGS) entry which is preliminary data.</text>
</comment>
<name>A0A642EV13_BACFG</name>
<gene>
    <name evidence="1" type="ORF">F3B44_27225</name>
</gene>
<accession>A0A642EV13</accession>
<sequence>MTFREFMAENGYTLQTTFWSDFSIADRFGLPAVQDTFNRAFAEWKKNYKYLTELILVLNHKIWQHYKADPEMAKLYNSLWMQADQYAIENLKGSELEYYYEVTD</sequence>
<dbReference type="Proteomes" id="UP000479773">
    <property type="component" value="Unassembled WGS sequence"/>
</dbReference>
<evidence type="ECO:0000313" key="1">
    <source>
        <dbReference type="EMBL" id="KAA4737459.1"/>
    </source>
</evidence>
<proteinExistence type="predicted"/>
<reference evidence="1 2" key="1">
    <citation type="journal article" date="2019" name="Nat. Med.">
        <title>A library of human gut bacterial isolates paired with longitudinal multiomics data enables mechanistic microbiome research.</title>
        <authorList>
            <person name="Poyet M."/>
            <person name="Groussin M."/>
            <person name="Gibbons S.M."/>
            <person name="Avila-Pacheco J."/>
            <person name="Jiang X."/>
            <person name="Kearney S.M."/>
            <person name="Perrotta A.R."/>
            <person name="Berdy B."/>
            <person name="Zhao S."/>
            <person name="Lieberman T.D."/>
            <person name="Swanson P.K."/>
            <person name="Smith M."/>
            <person name="Roesemann S."/>
            <person name="Alexander J.E."/>
            <person name="Rich S.A."/>
            <person name="Livny J."/>
            <person name="Vlamakis H."/>
            <person name="Clish C."/>
            <person name="Bullock K."/>
            <person name="Deik A."/>
            <person name="Scott J."/>
            <person name="Pierce K.A."/>
            <person name="Xavier R.J."/>
            <person name="Alm E.J."/>
        </authorList>
    </citation>
    <scope>NUCLEOTIDE SEQUENCE [LARGE SCALE GENOMIC DNA]</scope>
    <source>
        <strain evidence="1 2">BIOML-A106</strain>
    </source>
</reference>
<dbReference type="AlphaFoldDB" id="A0A642EV13"/>
<dbReference type="EMBL" id="VWEQ01000303">
    <property type="protein sequence ID" value="KAA4737459.1"/>
    <property type="molecule type" value="Genomic_DNA"/>
</dbReference>
<protein>
    <submittedName>
        <fullName evidence="1">Uncharacterized protein</fullName>
    </submittedName>
</protein>
<evidence type="ECO:0000313" key="2">
    <source>
        <dbReference type="Proteomes" id="UP000479773"/>
    </source>
</evidence>
<organism evidence="1 2">
    <name type="scientific">Bacteroides fragilis</name>
    <dbReference type="NCBI Taxonomy" id="817"/>
    <lineage>
        <taxon>Bacteria</taxon>
        <taxon>Pseudomonadati</taxon>
        <taxon>Bacteroidota</taxon>
        <taxon>Bacteroidia</taxon>
        <taxon>Bacteroidales</taxon>
        <taxon>Bacteroidaceae</taxon>
        <taxon>Bacteroides</taxon>
    </lineage>
</organism>